<dbReference type="InterPro" id="IPR029028">
    <property type="entry name" value="Alpha/beta_knot_MTases"/>
</dbReference>
<dbReference type="PANTHER" id="PTHR42971:SF1">
    <property type="entry name" value="TRNA (CYTIDINE(34)-2'-O)-METHYLTRANSFERASE"/>
    <property type="match status" value="1"/>
</dbReference>
<dbReference type="InterPro" id="IPR001537">
    <property type="entry name" value="SpoU_MeTrfase"/>
</dbReference>
<dbReference type="PIRSF" id="PIRSF029256">
    <property type="entry name" value="SpoU_TrmH_prd"/>
    <property type="match status" value="1"/>
</dbReference>
<dbReference type="EC" id="2.1.1.207" evidence="6"/>
<keyword evidence="3 6" id="KW-0808">Transferase</keyword>
<dbReference type="Pfam" id="PF00588">
    <property type="entry name" value="SpoU_methylase"/>
    <property type="match status" value="1"/>
</dbReference>
<comment type="subcellular location">
    <subcellularLocation>
        <location evidence="6">Cytoplasm</location>
    </subcellularLocation>
</comment>
<evidence type="ECO:0000256" key="1">
    <source>
        <dbReference type="ARBA" id="ARBA00022490"/>
    </source>
</evidence>
<feature type="binding site" evidence="6 7">
    <location>
        <position position="99"/>
    </location>
    <ligand>
        <name>S-adenosyl-L-methionine</name>
        <dbReference type="ChEBI" id="CHEBI:59789"/>
    </ligand>
</feature>
<comment type="catalytic activity">
    <reaction evidence="6">
        <text>5-carboxymethylaminomethyluridine(34) in tRNA(Leu) + S-adenosyl-L-methionine = 5-carboxymethylaminomethyl-2'-O-methyluridine(34) in tRNA(Leu) + S-adenosyl-L-homocysteine + H(+)</text>
        <dbReference type="Rhea" id="RHEA:43088"/>
        <dbReference type="Rhea" id="RHEA-COMP:10333"/>
        <dbReference type="Rhea" id="RHEA-COMP:10334"/>
        <dbReference type="ChEBI" id="CHEBI:15378"/>
        <dbReference type="ChEBI" id="CHEBI:57856"/>
        <dbReference type="ChEBI" id="CHEBI:59789"/>
        <dbReference type="ChEBI" id="CHEBI:74508"/>
        <dbReference type="ChEBI" id="CHEBI:74511"/>
        <dbReference type="EC" id="2.1.1.207"/>
    </reaction>
</comment>
<evidence type="ECO:0000256" key="7">
    <source>
        <dbReference type="PIRSR" id="PIRSR029256-1"/>
    </source>
</evidence>
<dbReference type="GO" id="GO:0005737">
    <property type="term" value="C:cytoplasm"/>
    <property type="evidence" value="ECO:0007669"/>
    <property type="project" value="UniProtKB-SubCell"/>
</dbReference>
<keyword evidence="1 6" id="KW-0963">Cytoplasm</keyword>
<comment type="caution">
    <text evidence="6">Lacks conserved residue(s) required for the propagation of feature annotation.</text>
</comment>
<evidence type="ECO:0000256" key="4">
    <source>
        <dbReference type="ARBA" id="ARBA00022691"/>
    </source>
</evidence>
<dbReference type="GO" id="GO:0002130">
    <property type="term" value="P:wobble position ribose methylation"/>
    <property type="evidence" value="ECO:0007669"/>
    <property type="project" value="TreeGrafter"/>
</dbReference>
<comment type="similarity">
    <text evidence="6">Belongs to the class IV-like SAM-binding methyltransferase superfamily. RNA methyltransferase TrmH family. TrmL subfamily.</text>
</comment>
<dbReference type="NCBIfam" id="TIGR00185">
    <property type="entry name" value="tRNA_yibK_trmL"/>
    <property type="match status" value="1"/>
</dbReference>
<accession>A0A931AUH6</accession>
<dbReference type="HAMAP" id="MF_01885">
    <property type="entry name" value="tRNA_methyltr_TrmL"/>
    <property type="match status" value="1"/>
</dbReference>
<keyword evidence="10" id="KW-1185">Reference proteome</keyword>
<dbReference type="CDD" id="cd18094">
    <property type="entry name" value="SpoU-like_TrmL"/>
    <property type="match status" value="1"/>
</dbReference>
<evidence type="ECO:0000313" key="9">
    <source>
        <dbReference type="EMBL" id="MBF8436745.1"/>
    </source>
</evidence>
<dbReference type="PANTHER" id="PTHR42971">
    <property type="entry name" value="TRNA (CYTIDINE(34)-2'-O)-METHYLTRANSFERASE"/>
    <property type="match status" value="1"/>
</dbReference>
<evidence type="ECO:0000313" key="10">
    <source>
        <dbReference type="Proteomes" id="UP000621436"/>
    </source>
</evidence>
<keyword evidence="5 6" id="KW-0819">tRNA processing</keyword>
<comment type="function">
    <text evidence="6">Could methylate the ribose at the nucleotide 34 wobble position in tRNA.</text>
</comment>
<name>A0A931AUH6_9FIRM</name>
<dbReference type="InterPro" id="IPR029026">
    <property type="entry name" value="tRNA_m1G_MTases_N"/>
</dbReference>
<evidence type="ECO:0000256" key="6">
    <source>
        <dbReference type="HAMAP-Rule" id="MF_01885"/>
    </source>
</evidence>
<dbReference type="EMBL" id="JADPIE010000003">
    <property type="protein sequence ID" value="MBF8436745.1"/>
    <property type="molecule type" value="Genomic_DNA"/>
</dbReference>
<dbReference type="Gene3D" id="3.40.1280.10">
    <property type="match status" value="1"/>
</dbReference>
<evidence type="ECO:0000256" key="3">
    <source>
        <dbReference type="ARBA" id="ARBA00022679"/>
    </source>
</evidence>
<organism evidence="9 10">
    <name type="scientific">Halonatronomonas betaini</name>
    <dbReference type="NCBI Taxonomy" id="2778430"/>
    <lineage>
        <taxon>Bacteria</taxon>
        <taxon>Bacillati</taxon>
        <taxon>Bacillota</taxon>
        <taxon>Clostridia</taxon>
        <taxon>Halanaerobiales</taxon>
        <taxon>Halarsenatibacteraceae</taxon>
        <taxon>Halonatronomonas</taxon>
    </lineage>
</organism>
<gene>
    <name evidence="9" type="primary">trmL</name>
    <name evidence="9" type="ORF">I0Q91_06640</name>
</gene>
<proteinExistence type="inferred from homology"/>
<comment type="catalytic activity">
    <reaction evidence="6">
        <text>cytidine(34) in tRNA + S-adenosyl-L-methionine = 2'-O-methylcytidine(34) in tRNA + S-adenosyl-L-homocysteine + H(+)</text>
        <dbReference type="Rhea" id="RHEA:43084"/>
        <dbReference type="Rhea" id="RHEA-COMP:10331"/>
        <dbReference type="Rhea" id="RHEA-COMP:10332"/>
        <dbReference type="ChEBI" id="CHEBI:15378"/>
        <dbReference type="ChEBI" id="CHEBI:57856"/>
        <dbReference type="ChEBI" id="CHEBI:59789"/>
        <dbReference type="ChEBI" id="CHEBI:74495"/>
        <dbReference type="ChEBI" id="CHEBI:82748"/>
        <dbReference type="EC" id="2.1.1.207"/>
    </reaction>
</comment>
<protein>
    <recommendedName>
        <fullName evidence="6">Putative tRNA (cytidine(34)-2'-O)-methyltransferase</fullName>
        <ecNumber evidence="6">2.1.1.207</ecNumber>
    </recommendedName>
    <alternativeName>
        <fullName evidence="6">tRNA (cytidine/uridine-2'-O-)-methyltransferase</fullName>
    </alternativeName>
</protein>
<keyword evidence="2 6" id="KW-0489">Methyltransferase</keyword>
<feature type="binding site" evidence="6 7">
    <location>
        <position position="128"/>
    </location>
    <ligand>
        <name>S-adenosyl-L-methionine</name>
        <dbReference type="ChEBI" id="CHEBI:59789"/>
    </ligand>
</feature>
<dbReference type="FunFam" id="3.40.1280.10:FF:000002">
    <property type="entry name" value="Peptidylprolyl isomerase"/>
    <property type="match status" value="1"/>
</dbReference>
<dbReference type="InterPro" id="IPR016914">
    <property type="entry name" value="TrmL"/>
</dbReference>
<feature type="domain" description="tRNA/rRNA methyltransferase SpoU type" evidence="8">
    <location>
        <begin position="2"/>
        <end position="140"/>
    </location>
</feature>
<dbReference type="GO" id="GO:0042802">
    <property type="term" value="F:identical protein binding"/>
    <property type="evidence" value="ECO:0007669"/>
    <property type="project" value="UniProtKB-ARBA"/>
</dbReference>
<dbReference type="AlphaFoldDB" id="A0A931AUH6"/>
<dbReference type="SUPFAM" id="SSF75217">
    <property type="entry name" value="alpha/beta knot"/>
    <property type="match status" value="1"/>
</dbReference>
<dbReference type="RefSeq" id="WP_270453656.1">
    <property type="nucleotide sequence ID" value="NZ_JADPIE010000003.1"/>
</dbReference>
<dbReference type="GO" id="GO:0008175">
    <property type="term" value="F:tRNA methyltransferase activity"/>
    <property type="evidence" value="ECO:0007669"/>
    <property type="project" value="UniProtKB-UniRule"/>
</dbReference>
<evidence type="ECO:0000259" key="8">
    <source>
        <dbReference type="Pfam" id="PF00588"/>
    </source>
</evidence>
<evidence type="ECO:0000256" key="2">
    <source>
        <dbReference type="ARBA" id="ARBA00022603"/>
    </source>
</evidence>
<sequence length="161" mass="18565">MNVVLVEPRIPQNTGNIARTCAVTGSTLHLVKPLGFSIDDKYLKRAGLDYWDELDIRVHESFEDFLSKHRDDKLFLFSTKAAKSYTEERFSGDEFLIFGKETAGLPEDFIKENLPSSLRIPMRDYARSLNLANSVAIVLYEAYRQLDFPGFQKRGKFMQEF</sequence>
<dbReference type="Proteomes" id="UP000621436">
    <property type="component" value="Unassembled WGS sequence"/>
</dbReference>
<dbReference type="GO" id="GO:0008757">
    <property type="term" value="F:S-adenosylmethionine-dependent methyltransferase activity"/>
    <property type="evidence" value="ECO:0007669"/>
    <property type="project" value="UniProtKB-UniRule"/>
</dbReference>
<keyword evidence="4 6" id="KW-0949">S-adenosyl-L-methionine</keyword>
<evidence type="ECO:0000256" key="5">
    <source>
        <dbReference type="ARBA" id="ARBA00022694"/>
    </source>
</evidence>
<reference evidence="9" key="1">
    <citation type="submission" date="2020-11" db="EMBL/GenBank/DDBJ databases">
        <title>Halonatronomonas betainensis gen. nov., sp. nov. a novel haloalkaliphilic representative of the family Halanaerobiacae capable of betaine degradation.</title>
        <authorList>
            <person name="Boltyanskaya Y."/>
            <person name="Kevbrin V."/>
            <person name="Detkova E."/>
            <person name="Grouzdev D.S."/>
            <person name="Koziaeva V."/>
            <person name="Zhilina T."/>
        </authorList>
    </citation>
    <scope>NUCLEOTIDE SEQUENCE</scope>
    <source>
        <strain evidence="9">Z-7014</strain>
    </source>
</reference>
<dbReference type="GO" id="GO:0003723">
    <property type="term" value="F:RNA binding"/>
    <property type="evidence" value="ECO:0007669"/>
    <property type="project" value="InterPro"/>
</dbReference>
<comment type="caution">
    <text evidence="9">The sequence shown here is derived from an EMBL/GenBank/DDBJ whole genome shotgun (WGS) entry which is preliminary data.</text>
</comment>
<feature type="binding site" evidence="6 7">
    <location>
        <position position="120"/>
    </location>
    <ligand>
        <name>S-adenosyl-L-methionine</name>
        <dbReference type="ChEBI" id="CHEBI:59789"/>
    </ligand>
</feature>